<evidence type="ECO:0000256" key="3">
    <source>
        <dbReference type="ARBA" id="ARBA00006958"/>
    </source>
</evidence>
<dbReference type="Proteomes" id="UP000078492">
    <property type="component" value="Unassembled WGS sequence"/>
</dbReference>
<dbReference type="InterPro" id="IPR045249">
    <property type="entry name" value="HARBI1-like"/>
</dbReference>
<evidence type="ECO:0000313" key="10">
    <source>
        <dbReference type="Proteomes" id="UP000078492"/>
    </source>
</evidence>
<dbReference type="AlphaFoldDB" id="A0A151JP49"/>
<feature type="domain" description="DDE Tnp4" evidence="8">
    <location>
        <begin position="195"/>
        <end position="336"/>
    </location>
</feature>
<comment type="cofactor">
    <cofactor evidence="1">
        <name>a divalent metal cation</name>
        <dbReference type="ChEBI" id="CHEBI:60240"/>
    </cofactor>
</comment>
<evidence type="ECO:0000256" key="7">
    <source>
        <dbReference type="ARBA" id="ARBA00023242"/>
    </source>
</evidence>
<comment type="subcellular location">
    <subcellularLocation>
        <location evidence="2">Nucleus</location>
    </subcellularLocation>
</comment>
<dbReference type="GO" id="GO:0005634">
    <property type="term" value="C:nucleus"/>
    <property type="evidence" value="ECO:0007669"/>
    <property type="project" value="UniProtKB-SubCell"/>
</dbReference>
<dbReference type="PANTHER" id="PTHR22930">
    <property type="match status" value="1"/>
</dbReference>
<name>A0A151JP49_9HYME</name>
<evidence type="ECO:0000256" key="4">
    <source>
        <dbReference type="ARBA" id="ARBA00022722"/>
    </source>
</evidence>
<dbReference type="PANTHER" id="PTHR22930:SF85">
    <property type="entry name" value="GH03217P-RELATED"/>
    <property type="match status" value="1"/>
</dbReference>
<evidence type="ECO:0000256" key="1">
    <source>
        <dbReference type="ARBA" id="ARBA00001968"/>
    </source>
</evidence>
<evidence type="ECO:0000256" key="5">
    <source>
        <dbReference type="ARBA" id="ARBA00022723"/>
    </source>
</evidence>
<protein>
    <recommendedName>
        <fullName evidence="8">DDE Tnp4 domain-containing protein</fullName>
    </recommendedName>
</protein>
<evidence type="ECO:0000256" key="6">
    <source>
        <dbReference type="ARBA" id="ARBA00022801"/>
    </source>
</evidence>
<dbReference type="Pfam" id="PF13359">
    <property type="entry name" value="DDE_Tnp_4"/>
    <property type="match status" value="1"/>
</dbReference>
<dbReference type="GO" id="GO:0046872">
    <property type="term" value="F:metal ion binding"/>
    <property type="evidence" value="ECO:0007669"/>
    <property type="project" value="UniProtKB-KW"/>
</dbReference>
<dbReference type="GO" id="GO:0004518">
    <property type="term" value="F:nuclease activity"/>
    <property type="evidence" value="ECO:0007669"/>
    <property type="project" value="UniProtKB-KW"/>
</dbReference>
<evidence type="ECO:0000259" key="8">
    <source>
        <dbReference type="Pfam" id="PF13359"/>
    </source>
</evidence>
<accession>A0A151JP49</accession>
<evidence type="ECO:0000313" key="9">
    <source>
        <dbReference type="EMBL" id="KYN28507.1"/>
    </source>
</evidence>
<evidence type="ECO:0000256" key="2">
    <source>
        <dbReference type="ARBA" id="ARBA00004123"/>
    </source>
</evidence>
<keyword evidence="4" id="KW-0540">Nuclease</keyword>
<sequence>AIGSVRNRVRAQSGPCAIESVCKRVRAQSGRCAIGSVCKRVRAQSGRCAIGSVCNRVGAQSGPCAIGSVHNQSCEILSCPIVNVRNRDIPELFVNTIPIIRGKMSRIQTYIEVISLYDNHEFKSNFRLRRDTFQYILDLIRPQLENWPQILGRPPVSAWQHCSVDVATPDSFRSVCTKFDVGMATAWRSLLRVCYICRKNYHVMQLQQIPFINNNDENCLFIYCYSGQAGSVHNMRTFMYSGLQQKCNAQFFPEDNHLFGDVAYTLQQHVMVPYRDNGHLTQAETNFNKKLSSARIMIKRSIGLLKGRWRCLLDKLPMTRTDLIPRYIIACCVLYNICLLRNDEIDISILIGNPQNMLEELHPLYLSNEDRNGGVIKLTVNLTRELNLYDNV</sequence>
<dbReference type="EMBL" id="KQ978777">
    <property type="protein sequence ID" value="KYN28507.1"/>
    <property type="molecule type" value="Genomic_DNA"/>
</dbReference>
<dbReference type="STRING" id="471704.A0A151JP49"/>
<keyword evidence="10" id="KW-1185">Reference proteome</keyword>
<feature type="non-terminal residue" evidence="9">
    <location>
        <position position="1"/>
    </location>
</feature>
<organism evidence="9 10">
    <name type="scientific">Trachymyrmex cornetzi</name>
    <dbReference type="NCBI Taxonomy" id="471704"/>
    <lineage>
        <taxon>Eukaryota</taxon>
        <taxon>Metazoa</taxon>
        <taxon>Ecdysozoa</taxon>
        <taxon>Arthropoda</taxon>
        <taxon>Hexapoda</taxon>
        <taxon>Insecta</taxon>
        <taxon>Pterygota</taxon>
        <taxon>Neoptera</taxon>
        <taxon>Endopterygota</taxon>
        <taxon>Hymenoptera</taxon>
        <taxon>Apocrita</taxon>
        <taxon>Aculeata</taxon>
        <taxon>Formicoidea</taxon>
        <taxon>Formicidae</taxon>
        <taxon>Myrmicinae</taxon>
        <taxon>Trachymyrmex</taxon>
    </lineage>
</organism>
<comment type="similarity">
    <text evidence="3">Belongs to the HARBI1 family.</text>
</comment>
<reference evidence="9 10" key="1">
    <citation type="submission" date="2015-09" db="EMBL/GenBank/DDBJ databases">
        <title>Trachymyrmex cornetzi WGS genome.</title>
        <authorList>
            <person name="Nygaard S."/>
            <person name="Hu H."/>
            <person name="Boomsma J."/>
            <person name="Zhang G."/>
        </authorList>
    </citation>
    <scope>NUCLEOTIDE SEQUENCE [LARGE SCALE GENOMIC DNA]</scope>
    <source>
        <strain evidence="9">Tcor2-1</strain>
        <tissue evidence="9">Whole body</tissue>
    </source>
</reference>
<proteinExistence type="inferred from homology"/>
<dbReference type="GO" id="GO:0016787">
    <property type="term" value="F:hydrolase activity"/>
    <property type="evidence" value="ECO:0007669"/>
    <property type="project" value="UniProtKB-KW"/>
</dbReference>
<keyword evidence="6" id="KW-0378">Hydrolase</keyword>
<keyword evidence="5" id="KW-0479">Metal-binding</keyword>
<keyword evidence="7" id="KW-0539">Nucleus</keyword>
<dbReference type="InterPro" id="IPR027806">
    <property type="entry name" value="HARBI1_dom"/>
</dbReference>
<gene>
    <name evidence="9" type="ORF">ALC57_02073</name>
</gene>